<dbReference type="RefSeq" id="XP_020429066.1">
    <property type="nucleotide sequence ID" value="XM_020580479.1"/>
</dbReference>
<dbReference type="STRING" id="670386.D3BNI3"/>
<dbReference type="InterPro" id="IPR041698">
    <property type="entry name" value="Methyltransf_25"/>
</dbReference>
<sequence>MSTPVYEQTPGAWDSASTAYGNMMRKTSFTRMYALDCLDKTIPVGSVKSDLLILDVAAGTGALSIPAAERVKNHNGRVIATDFAPEMINFLNQEVKANATPIPIETKVMDGQNLEFPDNTFDFTYSVFGLIFFPDQLRGFREMLRVLKPGGKATITSWSENSPMGIIVRETIAKLYKDRPDLTPPTPPQTVISLSDPVRFESYFKECGFKNVTITPVNHTMTSTIPENITFSLGNPIIENIRMRLPDDLREKFNTVYAEVLAEKYPSGEVVIDATAFVGVGEK</sequence>
<dbReference type="SUPFAM" id="SSF53335">
    <property type="entry name" value="S-adenosyl-L-methionine-dependent methyltransferases"/>
    <property type="match status" value="1"/>
</dbReference>
<proteinExistence type="predicted"/>
<dbReference type="CDD" id="cd02440">
    <property type="entry name" value="AdoMet_MTases"/>
    <property type="match status" value="1"/>
</dbReference>
<dbReference type="GO" id="GO:0008168">
    <property type="term" value="F:methyltransferase activity"/>
    <property type="evidence" value="ECO:0007669"/>
    <property type="project" value="TreeGrafter"/>
</dbReference>
<dbReference type="Gene3D" id="3.40.50.150">
    <property type="entry name" value="Vaccinia Virus protein VP39"/>
    <property type="match status" value="1"/>
</dbReference>
<dbReference type="GeneID" id="31365161"/>
<organism evidence="2 3">
    <name type="scientific">Heterostelium pallidum (strain ATCC 26659 / Pp 5 / PN500)</name>
    <name type="common">Cellular slime mold</name>
    <name type="synonym">Polysphondylium pallidum</name>
    <dbReference type="NCBI Taxonomy" id="670386"/>
    <lineage>
        <taxon>Eukaryota</taxon>
        <taxon>Amoebozoa</taxon>
        <taxon>Evosea</taxon>
        <taxon>Eumycetozoa</taxon>
        <taxon>Dictyostelia</taxon>
        <taxon>Acytosteliales</taxon>
        <taxon>Acytosteliaceae</taxon>
        <taxon>Heterostelium</taxon>
    </lineage>
</organism>
<comment type="caution">
    <text evidence="2">The sequence shown here is derived from an EMBL/GenBank/DDBJ whole genome shotgun (WGS) entry which is preliminary data.</text>
</comment>
<dbReference type="FunCoup" id="D3BNI3">
    <property type="interactions" value="1"/>
</dbReference>
<protein>
    <recommendedName>
        <fullName evidence="1">Methyltransferase domain-containing protein</fullName>
    </recommendedName>
</protein>
<dbReference type="AlphaFoldDB" id="D3BNI3"/>
<accession>D3BNI3</accession>
<dbReference type="InParanoid" id="D3BNI3"/>
<dbReference type="Pfam" id="PF13649">
    <property type="entry name" value="Methyltransf_25"/>
    <property type="match status" value="1"/>
</dbReference>
<dbReference type="PANTHER" id="PTHR43591">
    <property type="entry name" value="METHYLTRANSFERASE"/>
    <property type="match status" value="1"/>
</dbReference>
<evidence type="ECO:0000259" key="1">
    <source>
        <dbReference type="Pfam" id="PF13649"/>
    </source>
</evidence>
<evidence type="ECO:0000313" key="3">
    <source>
        <dbReference type="Proteomes" id="UP000001396"/>
    </source>
</evidence>
<dbReference type="OMA" id="VIMFPDW"/>
<dbReference type="Proteomes" id="UP000001396">
    <property type="component" value="Unassembled WGS sequence"/>
</dbReference>
<keyword evidence="3" id="KW-1185">Reference proteome</keyword>
<name>D3BNI3_HETP5</name>
<evidence type="ECO:0000313" key="2">
    <source>
        <dbReference type="EMBL" id="EFA76934.1"/>
    </source>
</evidence>
<dbReference type="PANTHER" id="PTHR43591:SF57">
    <property type="entry name" value="METHYLTRANSFERASE DOMAIN-CONTAINING PROTEIN-RELATED"/>
    <property type="match status" value="1"/>
</dbReference>
<dbReference type="InterPro" id="IPR029063">
    <property type="entry name" value="SAM-dependent_MTases_sf"/>
</dbReference>
<gene>
    <name evidence="2" type="ORF">PPL_09686</name>
</gene>
<dbReference type="EMBL" id="ADBJ01000044">
    <property type="protein sequence ID" value="EFA76934.1"/>
    <property type="molecule type" value="Genomic_DNA"/>
</dbReference>
<reference evidence="2 3" key="1">
    <citation type="journal article" date="2011" name="Genome Res.">
        <title>Phylogeny-wide analysis of social amoeba genomes highlights ancient origins for complex intercellular communication.</title>
        <authorList>
            <person name="Heidel A.J."/>
            <person name="Lawal H.M."/>
            <person name="Felder M."/>
            <person name="Schilde C."/>
            <person name="Helps N.R."/>
            <person name="Tunggal B."/>
            <person name="Rivero F."/>
            <person name="John U."/>
            <person name="Schleicher M."/>
            <person name="Eichinger L."/>
            <person name="Platzer M."/>
            <person name="Noegel A.A."/>
            <person name="Schaap P."/>
            <person name="Gloeckner G."/>
        </authorList>
    </citation>
    <scope>NUCLEOTIDE SEQUENCE [LARGE SCALE GENOMIC DNA]</scope>
    <source>
        <strain evidence="3">ATCC 26659 / Pp 5 / PN500</strain>
    </source>
</reference>
<feature type="domain" description="Methyltransferase" evidence="1">
    <location>
        <begin position="53"/>
        <end position="151"/>
    </location>
</feature>